<dbReference type="GO" id="GO:0005524">
    <property type="term" value="F:ATP binding"/>
    <property type="evidence" value="ECO:0007669"/>
    <property type="project" value="UniProtKB-KW"/>
</dbReference>
<dbReference type="EMBL" id="JAEHOE010000061">
    <property type="protein sequence ID" value="KAG2490479.1"/>
    <property type="molecule type" value="Genomic_DNA"/>
</dbReference>
<dbReference type="SUPFAM" id="SSF52540">
    <property type="entry name" value="P-loop containing nucleoside triphosphate hydrolases"/>
    <property type="match status" value="1"/>
</dbReference>
<dbReference type="SUPFAM" id="SSF90123">
    <property type="entry name" value="ABC transporter transmembrane region"/>
    <property type="match status" value="1"/>
</dbReference>
<evidence type="ECO:0000256" key="10">
    <source>
        <dbReference type="SAM" id="Phobius"/>
    </source>
</evidence>
<dbReference type="Pfam" id="PF00005">
    <property type="entry name" value="ABC_tran"/>
    <property type="match status" value="1"/>
</dbReference>
<feature type="domain" description="ABC transmembrane type-1" evidence="12">
    <location>
        <begin position="124"/>
        <end position="424"/>
    </location>
</feature>
<dbReference type="CDD" id="cd18582">
    <property type="entry name" value="ABC_6TM_ATM1_ABCB7"/>
    <property type="match status" value="1"/>
</dbReference>
<dbReference type="GO" id="GO:0140359">
    <property type="term" value="F:ABC-type transporter activity"/>
    <property type="evidence" value="ECO:0007669"/>
    <property type="project" value="InterPro"/>
</dbReference>
<feature type="transmembrane region" description="Helical" evidence="10">
    <location>
        <begin position="279"/>
        <end position="300"/>
    </location>
</feature>
<dbReference type="OrthoDB" id="6500128at2759"/>
<gene>
    <name evidence="13" type="ORF">HYH03_011108</name>
</gene>
<dbReference type="InterPro" id="IPR039421">
    <property type="entry name" value="Type_1_exporter"/>
</dbReference>
<evidence type="ECO:0000256" key="5">
    <source>
        <dbReference type="ARBA" id="ARBA00022840"/>
    </source>
</evidence>
<dbReference type="InterPro" id="IPR027417">
    <property type="entry name" value="P-loop_NTPase"/>
</dbReference>
<feature type="transmembrane region" description="Helical" evidence="10">
    <location>
        <begin position="123"/>
        <end position="144"/>
    </location>
</feature>
<evidence type="ECO:0000256" key="2">
    <source>
        <dbReference type="ARBA" id="ARBA00022448"/>
    </source>
</evidence>
<dbReference type="AlphaFoldDB" id="A0A836BWU4"/>
<dbReference type="InterPro" id="IPR036640">
    <property type="entry name" value="ABC1_TM_sf"/>
</dbReference>
<evidence type="ECO:0000313" key="14">
    <source>
        <dbReference type="Proteomes" id="UP000612055"/>
    </source>
</evidence>
<keyword evidence="4" id="KW-0547">Nucleotide-binding</keyword>
<dbReference type="InterPro" id="IPR003593">
    <property type="entry name" value="AAA+_ATPase"/>
</dbReference>
<dbReference type="FunFam" id="3.40.50.300:FF:000287">
    <property type="entry name" value="Multidrug ABC transporter ATP-binding protein"/>
    <property type="match status" value="1"/>
</dbReference>
<dbReference type="PANTHER" id="PTHR24221:SF402">
    <property type="entry name" value="IRON-SULFUR CLUSTERS TRANSPORTER ABCB7, MITOCHONDRIAL"/>
    <property type="match status" value="1"/>
</dbReference>
<evidence type="ECO:0000256" key="6">
    <source>
        <dbReference type="ARBA" id="ARBA00022989"/>
    </source>
</evidence>
<dbReference type="Pfam" id="PF00664">
    <property type="entry name" value="ABC_membrane"/>
    <property type="match status" value="1"/>
</dbReference>
<dbReference type="InterPro" id="IPR003439">
    <property type="entry name" value="ABC_transporter-like_ATP-bd"/>
</dbReference>
<dbReference type="InterPro" id="IPR017871">
    <property type="entry name" value="ABC_transporter-like_CS"/>
</dbReference>
<keyword evidence="6 10" id="KW-1133">Transmembrane helix</keyword>
<dbReference type="GO" id="GO:0016887">
    <property type="term" value="F:ATP hydrolysis activity"/>
    <property type="evidence" value="ECO:0007669"/>
    <property type="project" value="InterPro"/>
</dbReference>
<evidence type="ECO:0000256" key="8">
    <source>
        <dbReference type="ARBA" id="ARBA00024363"/>
    </source>
</evidence>
<name>A0A836BWU4_9CHLO</name>
<evidence type="ECO:0000256" key="9">
    <source>
        <dbReference type="SAM" id="MobiDB-lite"/>
    </source>
</evidence>
<reference evidence="13" key="1">
    <citation type="journal article" date="2020" name="bioRxiv">
        <title>Comparative genomics of Chlamydomonas.</title>
        <authorList>
            <person name="Craig R.J."/>
            <person name="Hasan A.R."/>
            <person name="Ness R.W."/>
            <person name="Keightley P.D."/>
        </authorList>
    </citation>
    <scope>NUCLEOTIDE SEQUENCE</scope>
    <source>
        <strain evidence="13">CCAP 11/70</strain>
    </source>
</reference>
<evidence type="ECO:0000256" key="4">
    <source>
        <dbReference type="ARBA" id="ARBA00022741"/>
    </source>
</evidence>
<evidence type="ECO:0000259" key="12">
    <source>
        <dbReference type="PROSITE" id="PS50929"/>
    </source>
</evidence>
<comment type="similarity">
    <text evidence="8">Belongs to the ABC transporter superfamily. ABCB family. Heavy Metal importer (TC 3.A.1.210) subfamily.</text>
</comment>
<keyword evidence="3 10" id="KW-0812">Transmembrane</keyword>
<dbReference type="Gene3D" id="3.40.50.300">
    <property type="entry name" value="P-loop containing nucleotide triphosphate hydrolases"/>
    <property type="match status" value="1"/>
</dbReference>
<dbReference type="Proteomes" id="UP000612055">
    <property type="component" value="Unassembled WGS sequence"/>
</dbReference>
<dbReference type="PROSITE" id="PS50929">
    <property type="entry name" value="ABC_TM1F"/>
    <property type="match status" value="1"/>
</dbReference>
<sequence>MGPGAALLAALPPRQRISNRRTGGPLLFSSAGAACLRLSRGLASGPASASAGANPHRSAPAAATAAAAAASTASTSAAAAAAGSSYGHAAIEAAGERLSDAAILRRLATYLWPRDNLEFRTRVLAASGLLVAAKLLNINVPIFMKLAVDSMAAAGVGGAAAGTAGTTALVYGMTLGPMALLLGWGAARGGMALCNELRNIVFAKVAQGTIRRVANEVFAHLHTLDLGFHLSKQTGGLSRVVDRGTRGINFILSSMVFNVAPTVFEVTVVTAILTHKCGYPLGLVTLGTLAAYAAFTLSITQWRSQFRKTMNRAESEAAGRAVDSLINYETVKYFNAEAHEARRYDESMASYESAAVKTQQSLSYLNLGQSLIFTAGMTAAMVITGRQVLAGEASVGDLVMVNGLLFQLSMPLNFLGTVYRETRQSLQDMGAMFGLLQQRSAIQDAPNALALPRPQPGGPSGLEVELRDVSFGYREAGSDPILEGLSLKVPAGSSCAIVGASGSGKSTVLRLLFRFYDAQAGAVCIGGHDVRDLQLDSLRGAIATVPQDMVLFNDSIYYNIAYGRPGATKEEVEAAARAARVHDAIMDMPQGYSTVVGERGLKLSGGEKQRVAIARAFLKAPAVLLFDEATSALDTKTETEILEALKQLAEGRTSIFVAHRLSTAAQCDQIVVLHEGRMAESGSHSELLAAGGRYAELWSRNASLDDLAGSDGDGDDTGNGNGKGKGKGKGSS</sequence>
<protein>
    <submittedName>
        <fullName evidence="13">Uncharacterized protein</fullName>
    </submittedName>
</protein>
<evidence type="ECO:0000259" key="11">
    <source>
        <dbReference type="PROSITE" id="PS50893"/>
    </source>
</evidence>
<dbReference type="PROSITE" id="PS50893">
    <property type="entry name" value="ABC_TRANSPORTER_2"/>
    <property type="match status" value="1"/>
</dbReference>
<keyword evidence="2" id="KW-0813">Transport</keyword>
<dbReference type="PANTHER" id="PTHR24221">
    <property type="entry name" value="ATP-BINDING CASSETTE SUB-FAMILY B"/>
    <property type="match status" value="1"/>
</dbReference>
<evidence type="ECO:0000256" key="3">
    <source>
        <dbReference type="ARBA" id="ARBA00022692"/>
    </source>
</evidence>
<dbReference type="GO" id="GO:0006879">
    <property type="term" value="P:intracellular iron ion homeostasis"/>
    <property type="evidence" value="ECO:0007669"/>
    <property type="project" value="TreeGrafter"/>
</dbReference>
<feature type="domain" description="ABC transporter" evidence="11">
    <location>
        <begin position="464"/>
        <end position="700"/>
    </location>
</feature>
<keyword evidence="5" id="KW-0067">ATP-binding</keyword>
<evidence type="ECO:0000256" key="7">
    <source>
        <dbReference type="ARBA" id="ARBA00023136"/>
    </source>
</evidence>
<comment type="subcellular location">
    <subcellularLocation>
        <location evidence="1">Mitochondrion membrane</location>
        <topology evidence="1">Multi-pass membrane protein</topology>
    </subcellularLocation>
</comment>
<evidence type="ECO:0000256" key="1">
    <source>
        <dbReference type="ARBA" id="ARBA00004225"/>
    </source>
</evidence>
<comment type="caution">
    <text evidence="13">The sequence shown here is derived from an EMBL/GenBank/DDBJ whole genome shotgun (WGS) entry which is preliminary data.</text>
</comment>
<dbReference type="Gene3D" id="1.20.1560.10">
    <property type="entry name" value="ABC transporter type 1, transmembrane domain"/>
    <property type="match status" value="1"/>
</dbReference>
<feature type="transmembrane region" description="Helical" evidence="10">
    <location>
        <begin position="248"/>
        <end position="273"/>
    </location>
</feature>
<accession>A0A836BWU4</accession>
<keyword evidence="14" id="KW-1185">Reference proteome</keyword>
<dbReference type="SMART" id="SM00382">
    <property type="entry name" value="AAA"/>
    <property type="match status" value="1"/>
</dbReference>
<dbReference type="GO" id="GO:0005743">
    <property type="term" value="C:mitochondrial inner membrane"/>
    <property type="evidence" value="ECO:0007669"/>
    <property type="project" value="TreeGrafter"/>
</dbReference>
<organism evidence="13 14">
    <name type="scientific">Edaphochlamys debaryana</name>
    <dbReference type="NCBI Taxonomy" id="47281"/>
    <lineage>
        <taxon>Eukaryota</taxon>
        <taxon>Viridiplantae</taxon>
        <taxon>Chlorophyta</taxon>
        <taxon>core chlorophytes</taxon>
        <taxon>Chlorophyceae</taxon>
        <taxon>CS clade</taxon>
        <taxon>Chlamydomonadales</taxon>
        <taxon>Chlamydomonadales incertae sedis</taxon>
        <taxon>Edaphochlamys</taxon>
    </lineage>
</organism>
<dbReference type="PROSITE" id="PS00211">
    <property type="entry name" value="ABC_TRANSPORTER_1"/>
    <property type="match status" value="1"/>
</dbReference>
<evidence type="ECO:0000313" key="13">
    <source>
        <dbReference type="EMBL" id="KAG2490479.1"/>
    </source>
</evidence>
<proteinExistence type="inferred from homology"/>
<feature type="region of interest" description="Disordered" evidence="9">
    <location>
        <begin position="706"/>
        <end position="732"/>
    </location>
</feature>
<dbReference type="InterPro" id="IPR011527">
    <property type="entry name" value="ABC1_TM_dom"/>
</dbReference>
<keyword evidence="7 10" id="KW-0472">Membrane</keyword>